<dbReference type="HOGENOM" id="CLU_1436175_0_0_1"/>
<reference evidence="2" key="3">
    <citation type="submission" date="2020-05" db="UniProtKB">
        <authorList>
            <consortium name="EnsemblMetazoa"/>
        </authorList>
    </citation>
    <scope>IDENTIFICATION</scope>
    <source>
        <strain evidence="2">USDA</strain>
    </source>
</reference>
<reference evidence="1" key="1">
    <citation type="submission" date="2007-04" db="EMBL/GenBank/DDBJ databases">
        <title>Annotation of Pediculus humanus corporis strain USDA.</title>
        <authorList>
            <person name="Kirkness E."/>
            <person name="Hannick L."/>
            <person name="Hass B."/>
            <person name="Bruggner R."/>
            <person name="Lawson D."/>
            <person name="Bidwell S."/>
            <person name="Joardar V."/>
            <person name="Caler E."/>
            <person name="Walenz B."/>
            <person name="Inman J."/>
            <person name="Schobel S."/>
            <person name="Galinsky K."/>
            <person name="Amedeo P."/>
            <person name="Strausberg R."/>
        </authorList>
    </citation>
    <scope>NUCLEOTIDE SEQUENCE</scope>
    <source>
        <strain evidence="1">USDA</strain>
    </source>
</reference>
<dbReference type="InParanoid" id="E0VH30"/>
<dbReference type="EnsemblMetazoa" id="PHUM200100-RA">
    <property type="protein sequence ID" value="PHUM200100-PA"/>
    <property type="gene ID" value="PHUM200100"/>
</dbReference>
<accession>E0VH30</accession>
<dbReference type="eggNOG" id="ENOG502RTFE">
    <property type="taxonomic scope" value="Eukaryota"/>
</dbReference>
<dbReference type="PANTHER" id="PTHR34924">
    <property type="entry name" value="UPF0573 PROTEIN C2ORF70"/>
    <property type="match status" value="1"/>
</dbReference>
<dbReference type="GeneID" id="8240346"/>
<dbReference type="STRING" id="121224.E0VH30"/>
<dbReference type="OrthoDB" id="8181742at2759"/>
<dbReference type="PANTHER" id="PTHR34924:SF1">
    <property type="entry name" value="PROTEIN FAM166C"/>
    <property type="match status" value="1"/>
</dbReference>
<dbReference type="RefSeq" id="XP_002425424.1">
    <property type="nucleotide sequence ID" value="XM_002425379.1"/>
</dbReference>
<proteinExistence type="predicted"/>
<reference evidence="1" key="2">
    <citation type="submission" date="2007-04" db="EMBL/GenBank/DDBJ databases">
        <title>The genome of the human body louse.</title>
        <authorList>
            <consortium name="The Human Body Louse Genome Consortium"/>
            <person name="Kirkness E."/>
            <person name="Walenz B."/>
            <person name="Hass B."/>
            <person name="Bruggner R."/>
            <person name="Strausberg R."/>
        </authorList>
    </citation>
    <scope>NUCLEOTIDE SEQUENCE</scope>
    <source>
        <strain evidence="1">USDA</strain>
    </source>
</reference>
<dbReference type="AlphaFoldDB" id="E0VH30"/>
<dbReference type="EMBL" id="DS235157">
    <property type="protein sequence ID" value="EEB12686.1"/>
    <property type="molecule type" value="Genomic_DNA"/>
</dbReference>
<dbReference type="InterPro" id="IPR052329">
    <property type="entry name" value="CIMIP2C"/>
</dbReference>
<dbReference type="Proteomes" id="UP000009046">
    <property type="component" value="Unassembled WGS sequence"/>
</dbReference>
<sequence>MVTVLQPKTKGGRITYHIRSLPETFLSIYPPINEGPESRVEGAQRNFFLNYRKNDLSKYLPEMYKWGEEVDAYSPHPKLIPSHRKQRWEEMFSKPNIKLTFKDQNKIKDIDDFYILCQFQRQYSNDNTGHLHPMDYFEKDIHSWSPPPDLNSTYVQFPEMYVKYKQPLLLPLTNKKPWIEPFEPFRRLVGKRDPYPDLKFPR</sequence>
<keyword evidence="3" id="KW-1185">Reference proteome</keyword>
<name>E0VH30_PEDHC</name>
<evidence type="ECO:0000313" key="3">
    <source>
        <dbReference type="Proteomes" id="UP000009046"/>
    </source>
</evidence>
<dbReference type="VEuPathDB" id="VectorBase:PHUM200100"/>
<evidence type="ECO:0000313" key="2">
    <source>
        <dbReference type="EnsemblMetazoa" id="PHUM200100-PA"/>
    </source>
</evidence>
<protein>
    <submittedName>
        <fullName evidence="1 2">Uncharacterized protein</fullName>
    </submittedName>
</protein>
<dbReference type="KEGG" id="phu:Phum_PHUM200100"/>
<dbReference type="EMBL" id="AAZO01002319">
    <property type="status" value="NOT_ANNOTATED_CDS"/>
    <property type="molecule type" value="Genomic_DNA"/>
</dbReference>
<evidence type="ECO:0000313" key="1">
    <source>
        <dbReference type="EMBL" id="EEB12686.1"/>
    </source>
</evidence>
<dbReference type="CTD" id="8240346"/>
<dbReference type="OMA" id="HRDQYKD"/>
<organism>
    <name type="scientific">Pediculus humanus subsp. corporis</name>
    <name type="common">Body louse</name>
    <dbReference type="NCBI Taxonomy" id="121224"/>
    <lineage>
        <taxon>Eukaryota</taxon>
        <taxon>Metazoa</taxon>
        <taxon>Ecdysozoa</taxon>
        <taxon>Arthropoda</taxon>
        <taxon>Hexapoda</taxon>
        <taxon>Insecta</taxon>
        <taxon>Pterygota</taxon>
        <taxon>Neoptera</taxon>
        <taxon>Paraneoptera</taxon>
        <taxon>Psocodea</taxon>
        <taxon>Troctomorpha</taxon>
        <taxon>Phthiraptera</taxon>
        <taxon>Anoplura</taxon>
        <taxon>Pediculidae</taxon>
        <taxon>Pediculus</taxon>
    </lineage>
</organism>
<gene>
    <name evidence="2" type="primary">8240346</name>
    <name evidence="1" type="ORF">Phum_PHUM200100</name>
</gene>